<name>H6RIK1_9BACT</name>
<sequence length="303" mass="35717">MKDFKKYNPPFGKLHFYLLKGFNMVNFPPFNWFIDTWTWRKQANFFSVLKNTWKYKLASAGIVLSENERKIKALKNSHKGERCFIIGNGPSLNSCDLTLLKDEVTFGVNGIYLNEEKMGWAPTYYTVEDIFVAEDRCDEINKYHKPKNKFFGNYLHYCIDPDDKTLLLNIKADYSLYKNFPHFSTDALRYLWVGGTVSYLSMQLAYYMGFNEVYLIGFDHSYDIPEDAEVNQSEIMSNSDDPNHFDPKYFGKGYRWHDPQVDRMEKSYERAKLVFEKNNRNIINATVGGHLEVFPRVDYFTLF</sequence>
<reference evidence="2" key="2">
    <citation type="submission" date="2012-02" db="EMBL/GenBank/DDBJ databases">
        <authorList>
            <person name="Genoscope - CEA"/>
        </authorList>
    </citation>
    <scope>NUCLEOTIDE SEQUENCE</scope>
</reference>
<evidence type="ECO:0000259" key="1">
    <source>
        <dbReference type="Pfam" id="PF01973"/>
    </source>
</evidence>
<gene>
    <name evidence="2" type="ORF">S3_BF_A10_0009</name>
</gene>
<evidence type="ECO:0000313" key="2">
    <source>
        <dbReference type="EMBL" id="CCG00942.1"/>
    </source>
</evidence>
<organism evidence="2">
    <name type="scientific">uncultured Flavobacteriia bacterium</name>
    <dbReference type="NCBI Taxonomy" id="212695"/>
    <lineage>
        <taxon>Bacteria</taxon>
        <taxon>Pseudomonadati</taxon>
        <taxon>Bacteroidota</taxon>
        <taxon>Flavobacteriia</taxon>
        <taxon>environmental samples</taxon>
    </lineage>
</organism>
<dbReference type="EMBL" id="FO117621">
    <property type="protein sequence ID" value="CCG00942.1"/>
    <property type="molecule type" value="Genomic_DNA"/>
</dbReference>
<feature type="domain" description="6-hydroxymethylpterin diphosphokinase MptE-like" evidence="1">
    <location>
        <begin position="67"/>
        <end position="223"/>
    </location>
</feature>
<dbReference type="AlphaFoldDB" id="H6RIK1"/>
<accession>H6RIK1</accession>
<protein>
    <submittedName>
        <fullName evidence="2">Protein containing DUF115</fullName>
    </submittedName>
</protein>
<dbReference type="Gene3D" id="3.90.1480.10">
    <property type="entry name" value="Alpha-2,3-sialyltransferase"/>
    <property type="match status" value="1"/>
</dbReference>
<dbReference type="InterPro" id="IPR002826">
    <property type="entry name" value="MptE-like"/>
</dbReference>
<dbReference type="Pfam" id="PF01973">
    <property type="entry name" value="MptE-like"/>
    <property type="match status" value="1"/>
</dbReference>
<proteinExistence type="predicted"/>
<reference evidence="2" key="1">
    <citation type="journal article" date="2012" name="Environ. Microbiol.">
        <title>Genomic content of uncultured Bacteroidetes from contrasting oceanic provinces in the North Atlantic Ocean.</title>
        <authorList>
            <person name="Gomez-Pereira P.R."/>
            <person name="Schuler M."/>
            <person name="Fuchs B.M."/>
            <person name="Bennke C."/>
            <person name="Teeling H."/>
            <person name="Waldmann J."/>
            <person name="Richter M."/>
            <person name="Barbe V."/>
            <person name="Bataille E."/>
            <person name="Glockner F.O."/>
            <person name="Amann R."/>
        </authorList>
    </citation>
    <scope>NUCLEOTIDE SEQUENCE</scope>
</reference>